<evidence type="ECO:0000256" key="3">
    <source>
        <dbReference type="ARBA" id="ARBA00022448"/>
    </source>
</evidence>
<keyword evidence="7 8" id="KW-0472">Membrane</keyword>
<dbReference type="Pfam" id="PF03824">
    <property type="entry name" value="NicO"/>
    <property type="match status" value="1"/>
</dbReference>
<evidence type="ECO:0000256" key="4">
    <source>
        <dbReference type="ARBA" id="ARBA00022596"/>
    </source>
</evidence>
<protein>
    <recommendedName>
        <fullName evidence="8">Nickel/cobalt efflux system</fullName>
    </recommendedName>
</protein>
<dbReference type="InterPro" id="IPR004688">
    <property type="entry name" value="Ni/Co_transpt"/>
</dbReference>
<keyword evidence="5 8" id="KW-0812">Transmembrane</keyword>
<feature type="transmembrane region" description="Helical" evidence="8">
    <location>
        <begin position="80"/>
        <end position="105"/>
    </location>
</feature>
<dbReference type="InterPro" id="IPR011541">
    <property type="entry name" value="Ni/Co_transpt_high_affinity"/>
</dbReference>
<dbReference type="PANTHER" id="PTHR31611:SF0">
    <property type="entry name" value="HIGH-AFFINITY NICKEL TRANSPORT PROTEIN NIC1"/>
    <property type="match status" value="1"/>
</dbReference>
<evidence type="ECO:0000256" key="7">
    <source>
        <dbReference type="ARBA" id="ARBA00023136"/>
    </source>
</evidence>
<evidence type="ECO:0000256" key="1">
    <source>
        <dbReference type="ARBA" id="ARBA00004127"/>
    </source>
</evidence>
<feature type="transmembrane region" description="Helical" evidence="8">
    <location>
        <begin position="185"/>
        <end position="209"/>
    </location>
</feature>
<feature type="transmembrane region" description="Helical" evidence="8">
    <location>
        <begin position="259"/>
        <end position="285"/>
    </location>
</feature>
<evidence type="ECO:0000256" key="5">
    <source>
        <dbReference type="ARBA" id="ARBA00022692"/>
    </source>
</evidence>
<keyword evidence="10" id="KW-1185">Reference proteome</keyword>
<feature type="transmembrane region" description="Helical" evidence="8">
    <location>
        <begin position="117"/>
        <end position="142"/>
    </location>
</feature>
<comment type="caution">
    <text evidence="9">The sequence shown here is derived from an EMBL/GenBank/DDBJ whole genome shotgun (WGS) entry which is preliminary data.</text>
</comment>
<name>A0A6M0P7Y8_9BACI</name>
<feature type="transmembrane region" description="Helical" evidence="8">
    <location>
        <begin position="215"/>
        <end position="238"/>
    </location>
</feature>
<keyword evidence="3 8" id="KW-0813">Transport</keyword>
<keyword evidence="4" id="KW-0533">Nickel</keyword>
<dbReference type="GO" id="GO:0005886">
    <property type="term" value="C:plasma membrane"/>
    <property type="evidence" value="ECO:0007669"/>
    <property type="project" value="UniProtKB-SubCell"/>
</dbReference>
<dbReference type="NCBIfam" id="TIGR00802">
    <property type="entry name" value="nico"/>
    <property type="match status" value="1"/>
</dbReference>
<dbReference type="GO" id="GO:0012505">
    <property type="term" value="C:endomembrane system"/>
    <property type="evidence" value="ECO:0007669"/>
    <property type="project" value="UniProtKB-SubCell"/>
</dbReference>
<proteinExistence type="inferred from homology"/>
<feature type="transmembrane region" description="Helical" evidence="8">
    <location>
        <begin position="37"/>
        <end position="59"/>
    </location>
</feature>
<sequence>MKKNVKKNWFGYAICVIMLHIIGILCLLISVQDHTVLFGLGLVAYTLGLRHAFDVDHIAAIDTTVRKLVQQQKNPSGVGFFFSLGHSTVVCLIAIVTAFASQWAIKKIPEFQHIGGIIGTSVSGIFLLIMGIINLFIMYNIYRVFIVMRKGNFDAQKLENLLDSRGLLARFVAPLLKLVTKSWHIYPIGFLFGLGFDTASEVALLAISAGAAKSAIPVTGILALPLLFAAGMSLFDTVDGIFMTSTYRWAFISPIRKVYYNLTVTALAVVTALLVGIVELVQVLTPQLGLTEGFWKWIQQLNFGSLGYILVCLFILAWAISYGLWKLLRIEKKVDIQLEE</sequence>
<organism evidence="9 10">
    <name type="scientific">Heyndrickxia ginsengihumi</name>
    <dbReference type="NCBI Taxonomy" id="363870"/>
    <lineage>
        <taxon>Bacteria</taxon>
        <taxon>Bacillati</taxon>
        <taxon>Bacillota</taxon>
        <taxon>Bacilli</taxon>
        <taxon>Bacillales</taxon>
        <taxon>Bacillaceae</taxon>
        <taxon>Heyndrickxia</taxon>
    </lineage>
</organism>
<dbReference type="Proteomes" id="UP000476934">
    <property type="component" value="Unassembled WGS sequence"/>
</dbReference>
<feature type="transmembrane region" description="Helical" evidence="8">
    <location>
        <begin position="9"/>
        <end position="31"/>
    </location>
</feature>
<dbReference type="AlphaFoldDB" id="A0A6M0P7Y8"/>
<comment type="subcellular location">
    <subcellularLocation>
        <location evidence="8">Cell membrane</location>
        <topology evidence="8">Multi-pass membrane protein</topology>
    </subcellularLocation>
    <subcellularLocation>
        <location evidence="1">Endomembrane system</location>
        <topology evidence="1">Multi-pass membrane protein</topology>
    </subcellularLocation>
</comment>
<evidence type="ECO:0000313" key="9">
    <source>
        <dbReference type="EMBL" id="NEY20617.1"/>
    </source>
</evidence>
<evidence type="ECO:0000256" key="2">
    <source>
        <dbReference type="ARBA" id="ARBA00010892"/>
    </source>
</evidence>
<reference evidence="9 10" key="2">
    <citation type="submission" date="2020-03" db="EMBL/GenBank/DDBJ databases">
        <title>Bacillus aquiflavi sp. nov., isolated from yellow water of strong flavor Chinese baijiu in Yibin region of China.</title>
        <authorList>
            <person name="Xie J."/>
        </authorList>
    </citation>
    <scope>NUCLEOTIDE SEQUENCE [LARGE SCALE GENOMIC DNA]</scope>
    <source>
        <strain evidence="9 10">Gsoil 114</strain>
    </source>
</reference>
<keyword evidence="6 8" id="KW-1133">Transmembrane helix</keyword>
<evidence type="ECO:0000256" key="8">
    <source>
        <dbReference type="RuleBase" id="RU362101"/>
    </source>
</evidence>
<dbReference type="RefSeq" id="WP_025731476.1">
    <property type="nucleotide sequence ID" value="NZ_JAAIWK010000018.1"/>
</dbReference>
<evidence type="ECO:0000313" key="10">
    <source>
        <dbReference type="Proteomes" id="UP000476934"/>
    </source>
</evidence>
<feature type="transmembrane region" description="Helical" evidence="8">
    <location>
        <begin position="305"/>
        <end position="325"/>
    </location>
</feature>
<reference evidence="9 10" key="1">
    <citation type="submission" date="2020-02" db="EMBL/GenBank/DDBJ databases">
        <authorList>
            <person name="Feng H."/>
        </authorList>
    </citation>
    <scope>NUCLEOTIDE SEQUENCE [LARGE SCALE GENOMIC DNA]</scope>
    <source>
        <strain evidence="9 10">Gsoil 114</strain>
    </source>
</reference>
<evidence type="ECO:0000256" key="6">
    <source>
        <dbReference type="ARBA" id="ARBA00022989"/>
    </source>
</evidence>
<dbReference type="EMBL" id="JAAIWK010000018">
    <property type="protein sequence ID" value="NEY20617.1"/>
    <property type="molecule type" value="Genomic_DNA"/>
</dbReference>
<dbReference type="PANTHER" id="PTHR31611">
    <property type="entry name" value="HIGH-AFFINITY NICKEL TRANSPORT PROTEIN NIC1"/>
    <property type="match status" value="1"/>
</dbReference>
<accession>A0A6M0P7Y8</accession>
<comment type="similarity">
    <text evidence="2 8">Belongs to the NiCoT transporter (TC 2.A.52) family.</text>
</comment>
<dbReference type="GO" id="GO:0015099">
    <property type="term" value="F:nickel cation transmembrane transporter activity"/>
    <property type="evidence" value="ECO:0007669"/>
    <property type="project" value="UniProtKB-UniRule"/>
</dbReference>
<gene>
    <name evidence="9" type="ORF">G4D61_11685</name>
</gene>